<evidence type="ECO:0000313" key="5">
    <source>
        <dbReference type="Proteomes" id="UP000244069"/>
    </source>
</evidence>
<reference evidence="4 5" key="1">
    <citation type="submission" date="2018-04" db="EMBL/GenBank/DDBJ databases">
        <title>Genomic Encyclopedia of Archaeal and Bacterial Type Strains, Phase II (KMG-II): from individual species to whole genera.</title>
        <authorList>
            <person name="Goeker M."/>
        </authorList>
    </citation>
    <scope>NUCLEOTIDE SEQUENCE [LARGE SCALE GENOMIC DNA]</scope>
    <source>
        <strain evidence="4 5">DSM 29329</strain>
    </source>
</reference>
<evidence type="ECO:0000313" key="4">
    <source>
        <dbReference type="EMBL" id="PTX50151.1"/>
    </source>
</evidence>
<comment type="caution">
    <text evidence="4">The sequence shown here is derived from an EMBL/GenBank/DDBJ whole genome shotgun (WGS) entry which is preliminary data.</text>
</comment>
<feature type="chain" id="PRO_5015493127" evidence="3">
    <location>
        <begin position="25"/>
        <end position="420"/>
    </location>
</feature>
<evidence type="ECO:0000256" key="1">
    <source>
        <dbReference type="ARBA" id="ARBA00004418"/>
    </source>
</evidence>
<dbReference type="RefSeq" id="WP_107975078.1">
    <property type="nucleotide sequence ID" value="NZ_BMEZ01000005.1"/>
</dbReference>
<dbReference type="InterPro" id="IPR050490">
    <property type="entry name" value="Bact_solute-bd_prot1"/>
</dbReference>
<dbReference type="Proteomes" id="UP000244069">
    <property type="component" value="Unassembled WGS sequence"/>
</dbReference>
<accession>A0A2T6B257</accession>
<feature type="signal peptide" evidence="3">
    <location>
        <begin position="1"/>
        <end position="24"/>
    </location>
</feature>
<name>A0A2T6B257_9RHOB</name>
<comment type="similarity">
    <text evidence="2">Belongs to the bacterial solute-binding protein 1 family.</text>
</comment>
<dbReference type="GO" id="GO:0042597">
    <property type="term" value="C:periplasmic space"/>
    <property type="evidence" value="ECO:0007669"/>
    <property type="project" value="UniProtKB-SubCell"/>
</dbReference>
<gene>
    <name evidence="4" type="ORF">C8N44_1059</name>
</gene>
<dbReference type="PANTHER" id="PTHR43649:SF14">
    <property type="entry name" value="BLR3389 PROTEIN"/>
    <property type="match status" value="1"/>
</dbReference>
<keyword evidence="3" id="KW-0732">Signal</keyword>
<evidence type="ECO:0000256" key="3">
    <source>
        <dbReference type="SAM" id="SignalP"/>
    </source>
</evidence>
<protein>
    <submittedName>
        <fullName evidence="4">Carbohydrate ABC transporter substrate-binding protein (CUT1 family)</fullName>
    </submittedName>
</protein>
<comment type="subcellular location">
    <subcellularLocation>
        <location evidence="1">Periplasm</location>
    </subcellularLocation>
</comment>
<dbReference type="OrthoDB" id="2509690at2"/>
<proteinExistence type="inferred from homology"/>
<sequence>MFHKPRLTAAALALSTALAGPLAAQDSDLSGTLTIFSDMSNPAPRAVMEDMAARFGEMHPDLEIDLTIIDREAYKTQIRNFLSANPPDVANWYAANRMRPYVDAGLFEDISDLWDDPEIAENLASTEGAMTLDGKQWGVPYTYYQWGIYYREDIYNEYGLSEPETWEELKANCQTLLDNDVKCFTIGTRYLWTAAGWFDYLNMRTHGYDFHMQLTNGEIPWTDDRVRETFANWRELIDMGAFVDNHQSYSWQEALPFMVNGEAAAYLMGNFAVAPMREAGLGDDQLDFYQFPAINPDVEMAEDAPTDTFHIPSGADNKEAAREFLRFVVSAENQTIINAGDALGQLPINASSSVDDDEMLQQGFEMLNENATGGLAQFFDRDAPAEMAAIAMEGFQEFMVFPDNLDPILQRLEQARQRIY</sequence>
<evidence type="ECO:0000256" key="2">
    <source>
        <dbReference type="ARBA" id="ARBA00008520"/>
    </source>
</evidence>
<keyword evidence="5" id="KW-1185">Reference proteome</keyword>
<dbReference type="Gene3D" id="3.40.190.10">
    <property type="entry name" value="Periplasmic binding protein-like II"/>
    <property type="match status" value="2"/>
</dbReference>
<organism evidence="4 5">
    <name type="scientific">Allosediminivita pacifica</name>
    <dbReference type="NCBI Taxonomy" id="1267769"/>
    <lineage>
        <taxon>Bacteria</taxon>
        <taxon>Pseudomonadati</taxon>
        <taxon>Pseudomonadota</taxon>
        <taxon>Alphaproteobacteria</taxon>
        <taxon>Rhodobacterales</taxon>
        <taxon>Paracoccaceae</taxon>
        <taxon>Allosediminivita</taxon>
    </lineage>
</organism>
<dbReference type="EMBL" id="QBKN01000005">
    <property type="protein sequence ID" value="PTX50151.1"/>
    <property type="molecule type" value="Genomic_DNA"/>
</dbReference>
<dbReference type="InterPro" id="IPR006059">
    <property type="entry name" value="SBP"/>
</dbReference>
<dbReference type="PANTHER" id="PTHR43649">
    <property type="entry name" value="ARABINOSE-BINDING PROTEIN-RELATED"/>
    <property type="match status" value="1"/>
</dbReference>
<dbReference type="SUPFAM" id="SSF53850">
    <property type="entry name" value="Periplasmic binding protein-like II"/>
    <property type="match status" value="1"/>
</dbReference>
<dbReference type="AlphaFoldDB" id="A0A2T6B257"/>
<dbReference type="Pfam" id="PF01547">
    <property type="entry name" value="SBP_bac_1"/>
    <property type="match status" value="1"/>
</dbReference>